<dbReference type="GO" id="GO:0005576">
    <property type="term" value="C:extracellular region"/>
    <property type="evidence" value="ECO:0007669"/>
    <property type="project" value="TreeGrafter"/>
</dbReference>
<keyword evidence="2 3" id="KW-0326">Glycosidase</keyword>
<evidence type="ECO:0000256" key="1">
    <source>
        <dbReference type="ARBA" id="ARBA00022801"/>
    </source>
</evidence>
<dbReference type="SUPFAM" id="SSF54556">
    <property type="entry name" value="Chitinase insertion domain"/>
    <property type="match status" value="1"/>
</dbReference>
<protein>
    <submittedName>
        <fullName evidence="6">Acidic mammalian chitinase</fullName>
    </submittedName>
</protein>
<dbReference type="InterPro" id="IPR001223">
    <property type="entry name" value="Glyco_hydro18_cat"/>
</dbReference>
<dbReference type="SMART" id="SM00636">
    <property type="entry name" value="Glyco_18"/>
    <property type="match status" value="1"/>
</dbReference>
<organism evidence="6 7">
    <name type="scientific">Hypsibius exemplaris</name>
    <name type="common">Freshwater tardigrade</name>
    <dbReference type="NCBI Taxonomy" id="2072580"/>
    <lineage>
        <taxon>Eukaryota</taxon>
        <taxon>Metazoa</taxon>
        <taxon>Ecdysozoa</taxon>
        <taxon>Tardigrada</taxon>
        <taxon>Eutardigrada</taxon>
        <taxon>Parachela</taxon>
        <taxon>Hypsibioidea</taxon>
        <taxon>Hypsibiidae</taxon>
        <taxon>Hypsibius</taxon>
    </lineage>
</organism>
<name>A0A1W0X5S8_HYPEX</name>
<proteinExistence type="inferred from homology"/>
<evidence type="ECO:0000256" key="3">
    <source>
        <dbReference type="RuleBase" id="RU000489"/>
    </source>
</evidence>
<keyword evidence="7" id="KW-1185">Reference proteome</keyword>
<feature type="domain" description="GH18" evidence="5">
    <location>
        <begin position="42"/>
        <end position="390"/>
    </location>
</feature>
<dbReference type="GO" id="GO:0005975">
    <property type="term" value="P:carbohydrate metabolic process"/>
    <property type="evidence" value="ECO:0007669"/>
    <property type="project" value="InterPro"/>
</dbReference>
<dbReference type="Proteomes" id="UP000192578">
    <property type="component" value="Unassembled WGS sequence"/>
</dbReference>
<comment type="similarity">
    <text evidence="4">Belongs to the glycosyl hydrolase 18 family.</text>
</comment>
<dbReference type="InterPro" id="IPR029070">
    <property type="entry name" value="Chitinase_insertion_sf"/>
</dbReference>
<dbReference type="InterPro" id="IPR011583">
    <property type="entry name" value="Chitinase_II/V-like_cat"/>
</dbReference>
<dbReference type="InterPro" id="IPR017853">
    <property type="entry name" value="GH"/>
</dbReference>
<dbReference type="EMBL" id="MTYJ01000015">
    <property type="protein sequence ID" value="OQV22734.1"/>
    <property type="molecule type" value="Genomic_DNA"/>
</dbReference>
<dbReference type="GO" id="GO:0008061">
    <property type="term" value="F:chitin binding"/>
    <property type="evidence" value="ECO:0007669"/>
    <property type="project" value="InterPro"/>
</dbReference>
<dbReference type="PANTHER" id="PTHR11177">
    <property type="entry name" value="CHITINASE"/>
    <property type="match status" value="1"/>
</dbReference>
<evidence type="ECO:0000256" key="4">
    <source>
        <dbReference type="RuleBase" id="RU004453"/>
    </source>
</evidence>
<gene>
    <name evidence="6" type="ORF">BV898_03173</name>
</gene>
<accession>A0A1W0X5S8</accession>
<sequence>MAFFDHPPTQIIKIILEGGAYFSGFPLTKPSPNHREMSSHKRIISAYFNANSTPGALQPEQIDGALMTHLIVGWASMSPTGELSIPQDNVDIFHRCAHLKRQFKHLKVMLVCGGGDFAGVSSSATLRKNFADSAIALIEACEFDGLDLDWEFPVWNGKRCERANFVLLLQDLRVAFDAHSPRFLLSFAGGAPKSMASTCYDIPGIAPSVDFVNLMCYDFNMFKYYNVWASHNAPLFRRPEQTAFFATLNTASAAEYWMKAGMPREKIVVGIPTYARAWRLLFPCWHIYNAMCTGSFSTPTMYPEVCALLANGATRVFDNHASVPYAYKGRMWISYEDEESITGKAEWIRKNGFGGAMIFSLNHDDWKGSYSPTGTPFPLICAVSRVLMDSKTSTTFSEKKKELEVVEVAVTESQELLLDN</sequence>
<dbReference type="PROSITE" id="PS01095">
    <property type="entry name" value="GH18_1"/>
    <property type="match status" value="1"/>
</dbReference>
<dbReference type="InterPro" id="IPR001579">
    <property type="entry name" value="Glyco_hydro_18_chit_AS"/>
</dbReference>
<keyword evidence="1 3" id="KW-0378">Hydrolase</keyword>
<dbReference type="Pfam" id="PF00704">
    <property type="entry name" value="Glyco_hydro_18"/>
    <property type="match status" value="1"/>
</dbReference>
<dbReference type="Gene3D" id="3.20.20.80">
    <property type="entry name" value="Glycosidases"/>
    <property type="match status" value="1"/>
</dbReference>
<dbReference type="GO" id="GO:0006032">
    <property type="term" value="P:chitin catabolic process"/>
    <property type="evidence" value="ECO:0007669"/>
    <property type="project" value="TreeGrafter"/>
</dbReference>
<evidence type="ECO:0000256" key="2">
    <source>
        <dbReference type="ARBA" id="ARBA00023295"/>
    </source>
</evidence>
<evidence type="ECO:0000313" key="6">
    <source>
        <dbReference type="EMBL" id="OQV22734.1"/>
    </source>
</evidence>
<dbReference type="GO" id="GO:0004568">
    <property type="term" value="F:chitinase activity"/>
    <property type="evidence" value="ECO:0007669"/>
    <property type="project" value="TreeGrafter"/>
</dbReference>
<dbReference type="OrthoDB" id="76388at2759"/>
<evidence type="ECO:0000313" key="7">
    <source>
        <dbReference type="Proteomes" id="UP000192578"/>
    </source>
</evidence>
<dbReference type="InterPro" id="IPR050314">
    <property type="entry name" value="Glycosyl_Hydrlase_18"/>
</dbReference>
<reference evidence="7" key="1">
    <citation type="submission" date="2017-01" db="EMBL/GenBank/DDBJ databases">
        <title>Comparative genomics of anhydrobiosis in the tardigrade Hypsibius dujardini.</title>
        <authorList>
            <person name="Yoshida Y."/>
            <person name="Koutsovoulos G."/>
            <person name="Laetsch D."/>
            <person name="Stevens L."/>
            <person name="Kumar S."/>
            <person name="Horikawa D."/>
            <person name="Ishino K."/>
            <person name="Komine S."/>
            <person name="Tomita M."/>
            <person name="Blaxter M."/>
            <person name="Arakawa K."/>
        </authorList>
    </citation>
    <scope>NUCLEOTIDE SEQUENCE [LARGE SCALE GENOMIC DNA]</scope>
    <source>
        <strain evidence="7">Z151</strain>
    </source>
</reference>
<dbReference type="PROSITE" id="PS51910">
    <property type="entry name" value="GH18_2"/>
    <property type="match status" value="1"/>
</dbReference>
<evidence type="ECO:0000259" key="5">
    <source>
        <dbReference type="PROSITE" id="PS51910"/>
    </source>
</evidence>
<dbReference type="PANTHER" id="PTHR11177:SF390">
    <property type="entry name" value="CHITINASE 11"/>
    <property type="match status" value="1"/>
</dbReference>
<dbReference type="Gene3D" id="3.10.50.10">
    <property type="match status" value="1"/>
</dbReference>
<comment type="caution">
    <text evidence="6">The sequence shown here is derived from an EMBL/GenBank/DDBJ whole genome shotgun (WGS) entry which is preliminary data.</text>
</comment>
<dbReference type="SUPFAM" id="SSF51445">
    <property type="entry name" value="(Trans)glycosidases"/>
    <property type="match status" value="1"/>
</dbReference>
<dbReference type="AlphaFoldDB" id="A0A1W0X5S8"/>